<reference evidence="5 6" key="1">
    <citation type="submission" date="2021-01" db="EMBL/GenBank/DDBJ databases">
        <title>Whole genome shotgun sequence of Planotetraspora mira NBRC 15435.</title>
        <authorList>
            <person name="Komaki H."/>
            <person name="Tamura T."/>
        </authorList>
    </citation>
    <scope>NUCLEOTIDE SEQUENCE [LARGE SCALE GENOMIC DNA]</scope>
    <source>
        <strain evidence="5 6">NBRC 15435</strain>
    </source>
</reference>
<evidence type="ECO:0000256" key="1">
    <source>
        <dbReference type="ARBA" id="ARBA00023015"/>
    </source>
</evidence>
<evidence type="ECO:0000313" key="5">
    <source>
        <dbReference type="EMBL" id="GII34167.1"/>
    </source>
</evidence>
<sequence length="159" mass="17783">MHTAHNVRGGHLTGWRVYTQIAERVRERITAGVYAAGASLPSEAALSAEFRVARNTVRRALHALEADGLIVTAPSKGRIVKAERQEITAVYRYQMIAGDLRRQIERGDLVPGDTVPTVAELRWLYDTSRNTVRQALGELEREGLIMSRPGKRRLVRSPE</sequence>
<accession>A0A8J3TZJ2</accession>
<evidence type="ECO:0000259" key="4">
    <source>
        <dbReference type="PROSITE" id="PS50949"/>
    </source>
</evidence>
<gene>
    <name evidence="5" type="ORF">Pmi06nite_76090</name>
</gene>
<dbReference type="PANTHER" id="PTHR44846:SF1">
    <property type="entry name" value="MANNOSYL-D-GLYCERATE TRANSPORT_METABOLISM SYSTEM REPRESSOR MNGR-RELATED"/>
    <property type="match status" value="1"/>
</dbReference>
<dbReference type="InterPro" id="IPR000524">
    <property type="entry name" value="Tscrpt_reg_HTH_GntR"/>
</dbReference>
<dbReference type="SUPFAM" id="SSF46785">
    <property type="entry name" value="Winged helix' DNA-binding domain"/>
    <property type="match status" value="2"/>
</dbReference>
<dbReference type="CDD" id="cd07377">
    <property type="entry name" value="WHTH_GntR"/>
    <property type="match status" value="2"/>
</dbReference>
<dbReference type="InterPro" id="IPR036390">
    <property type="entry name" value="WH_DNA-bd_sf"/>
</dbReference>
<dbReference type="GO" id="GO:0045892">
    <property type="term" value="P:negative regulation of DNA-templated transcription"/>
    <property type="evidence" value="ECO:0007669"/>
    <property type="project" value="TreeGrafter"/>
</dbReference>
<dbReference type="Pfam" id="PF00392">
    <property type="entry name" value="GntR"/>
    <property type="match status" value="2"/>
</dbReference>
<dbReference type="Proteomes" id="UP000650628">
    <property type="component" value="Unassembled WGS sequence"/>
</dbReference>
<keyword evidence="1" id="KW-0805">Transcription regulation</keyword>
<protein>
    <recommendedName>
        <fullName evidence="4">HTH gntR-type domain-containing protein</fullName>
    </recommendedName>
</protein>
<name>A0A8J3TZJ2_9ACTN</name>
<dbReference type="PRINTS" id="PR00035">
    <property type="entry name" value="HTHGNTR"/>
</dbReference>
<dbReference type="PANTHER" id="PTHR44846">
    <property type="entry name" value="MANNOSYL-D-GLYCERATE TRANSPORT/METABOLISM SYSTEM REPRESSOR MNGR-RELATED"/>
    <property type="match status" value="1"/>
</dbReference>
<proteinExistence type="predicted"/>
<dbReference type="GO" id="GO:0003700">
    <property type="term" value="F:DNA-binding transcription factor activity"/>
    <property type="evidence" value="ECO:0007669"/>
    <property type="project" value="InterPro"/>
</dbReference>
<organism evidence="5 6">
    <name type="scientific">Planotetraspora mira</name>
    <dbReference type="NCBI Taxonomy" id="58121"/>
    <lineage>
        <taxon>Bacteria</taxon>
        <taxon>Bacillati</taxon>
        <taxon>Actinomycetota</taxon>
        <taxon>Actinomycetes</taxon>
        <taxon>Streptosporangiales</taxon>
        <taxon>Streptosporangiaceae</taxon>
        <taxon>Planotetraspora</taxon>
    </lineage>
</organism>
<feature type="domain" description="HTH gntR-type" evidence="4">
    <location>
        <begin position="15"/>
        <end position="83"/>
    </location>
</feature>
<dbReference type="SMART" id="SM00345">
    <property type="entry name" value="HTH_GNTR"/>
    <property type="match status" value="2"/>
</dbReference>
<dbReference type="Gene3D" id="1.10.10.10">
    <property type="entry name" value="Winged helix-like DNA-binding domain superfamily/Winged helix DNA-binding domain"/>
    <property type="match status" value="2"/>
</dbReference>
<dbReference type="EMBL" id="BOOO01000047">
    <property type="protein sequence ID" value="GII34167.1"/>
    <property type="molecule type" value="Genomic_DNA"/>
</dbReference>
<dbReference type="GO" id="GO:0003677">
    <property type="term" value="F:DNA binding"/>
    <property type="evidence" value="ECO:0007669"/>
    <property type="project" value="UniProtKB-KW"/>
</dbReference>
<evidence type="ECO:0000313" key="6">
    <source>
        <dbReference type="Proteomes" id="UP000650628"/>
    </source>
</evidence>
<keyword evidence="3" id="KW-0804">Transcription</keyword>
<dbReference type="InterPro" id="IPR050679">
    <property type="entry name" value="Bact_HTH_transcr_reg"/>
</dbReference>
<dbReference type="InterPro" id="IPR036388">
    <property type="entry name" value="WH-like_DNA-bd_sf"/>
</dbReference>
<comment type="caution">
    <text evidence="5">The sequence shown here is derived from an EMBL/GenBank/DDBJ whole genome shotgun (WGS) entry which is preliminary data.</text>
</comment>
<keyword evidence="2" id="KW-0238">DNA-binding</keyword>
<dbReference type="AlphaFoldDB" id="A0A8J3TZJ2"/>
<evidence type="ECO:0000256" key="2">
    <source>
        <dbReference type="ARBA" id="ARBA00023125"/>
    </source>
</evidence>
<keyword evidence="6" id="KW-1185">Reference proteome</keyword>
<dbReference type="RefSeq" id="WP_203957978.1">
    <property type="nucleotide sequence ID" value="NZ_BOOO01000047.1"/>
</dbReference>
<dbReference type="PROSITE" id="PS50949">
    <property type="entry name" value="HTH_GNTR"/>
    <property type="match status" value="2"/>
</dbReference>
<evidence type="ECO:0000256" key="3">
    <source>
        <dbReference type="ARBA" id="ARBA00023163"/>
    </source>
</evidence>
<feature type="domain" description="HTH gntR-type" evidence="4">
    <location>
        <begin position="90"/>
        <end position="158"/>
    </location>
</feature>